<dbReference type="InterPro" id="IPR009072">
    <property type="entry name" value="Histone-fold"/>
</dbReference>
<keyword evidence="6" id="KW-0234">DNA repair</keyword>
<dbReference type="Proteomes" id="UP000283509">
    <property type="component" value="Unassembled WGS sequence"/>
</dbReference>
<dbReference type="InterPro" id="IPR018552">
    <property type="entry name" value="CENP-X"/>
</dbReference>
<keyword evidence="4" id="KW-0227">DNA damage</keyword>
<dbReference type="GO" id="GO:0071821">
    <property type="term" value="C:FANCM-MHF complex"/>
    <property type="evidence" value="ECO:0007669"/>
    <property type="project" value="TreeGrafter"/>
</dbReference>
<evidence type="ECO:0000256" key="7">
    <source>
        <dbReference type="ARBA" id="ARBA00023242"/>
    </source>
</evidence>
<comment type="caution">
    <text evidence="9">The sequence shown here is derived from an EMBL/GenBank/DDBJ whole genome shotgun (WGS) entry which is preliminary data.</text>
</comment>
<reference evidence="9 10" key="2">
    <citation type="submission" date="2019-01" db="EMBL/GenBank/DDBJ databases">
        <title>The decoding of complex shrimp genome reveals the adaptation for benthos swimmer, frequently molting mechanism and breeding impact on genome.</title>
        <authorList>
            <person name="Sun Y."/>
            <person name="Gao Y."/>
            <person name="Yu Y."/>
        </authorList>
    </citation>
    <scope>NUCLEOTIDE SEQUENCE [LARGE SCALE GENOMIC DNA]</scope>
    <source>
        <tissue evidence="9">Muscle</tissue>
    </source>
</reference>
<comment type="subcellular location">
    <subcellularLocation>
        <location evidence="1">Nucleus</location>
    </subcellularLocation>
</comment>
<evidence type="ECO:0000256" key="2">
    <source>
        <dbReference type="ARBA" id="ARBA00009359"/>
    </source>
</evidence>
<comment type="subunit">
    <text evidence="8">Heterodimer with CENPX, sometimes called MHF; this interaction stabilizes both partners. MHF heterodimers can assemble to form tetrameric structures. MHF also coassemble with CENPT-CENPW heterodimers at centromeres to form the tetrameric CENP-T-W-S-X complex. Forms a discrete complex with FANCM and CENPX, called FANCM-MHF; this interaction, probably mediated by direct binding between CENPS and FANCM, leads to synergistic activation of double-stranded DNA binding and strongly stimulates FANCM-mediated DNA remodeling. Recruited by FANCM to the Fanconi anemia (FA) core complex, which consists of CENPS, CENPX, FANCA, FANCB, FANCC, FANCE, FANCF, FANCG, FANCL, FANCM, FAAP24 and FAAP100. The FA core complex associates with Bloom syndrome (BLM) complex, which consists of at least BLM, DNA topoisomerase 3-alpha (TOP3A), RMI1/BLAP75, RPA1/RPA70 and RPA2/RPA32. The super complex between FA and BLM is called BRAFT.</text>
</comment>
<evidence type="ECO:0000256" key="3">
    <source>
        <dbReference type="ARBA" id="ARBA00016388"/>
    </source>
</evidence>
<dbReference type="GO" id="GO:0000712">
    <property type="term" value="P:resolution of meiotic recombination intermediates"/>
    <property type="evidence" value="ECO:0007669"/>
    <property type="project" value="TreeGrafter"/>
</dbReference>
<dbReference type="CDD" id="cd22921">
    <property type="entry name" value="HFD_CENP-X"/>
    <property type="match status" value="1"/>
</dbReference>
<dbReference type="STRING" id="6689.A0A423TWH1"/>
<dbReference type="OrthoDB" id="2500381at2759"/>
<dbReference type="GO" id="GO:0051382">
    <property type="term" value="P:kinetochore assembly"/>
    <property type="evidence" value="ECO:0007669"/>
    <property type="project" value="InterPro"/>
</dbReference>
<dbReference type="AlphaFoldDB" id="A0A423TWH1"/>
<name>A0A423TWH1_PENVA</name>
<dbReference type="EMBL" id="QCYY01001069">
    <property type="protein sequence ID" value="ROT80786.1"/>
    <property type="molecule type" value="Genomic_DNA"/>
</dbReference>
<dbReference type="GO" id="GO:0043240">
    <property type="term" value="C:Fanconi anaemia nuclear complex"/>
    <property type="evidence" value="ECO:0007669"/>
    <property type="project" value="TreeGrafter"/>
</dbReference>
<evidence type="ECO:0000313" key="9">
    <source>
        <dbReference type="EMBL" id="ROT80786.1"/>
    </source>
</evidence>
<evidence type="ECO:0000313" key="10">
    <source>
        <dbReference type="Proteomes" id="UP000283509"/>
    </source>
</evidence>
<accession>A0A423TWH1</accession>
<sequence>MQFSEKLIEEFLRSNLDDKKVRINGDAIKMVAEIARLIVTEGATRAAHQAKTEGADTVTLQHMEKILAQLLLDL</sequence>
<organism evidence="9 10">
    <name type="scientific">Penaeus vannamei</name>
    <name type="common">Whiteleg shrimp</name>
    <name type="synonym">Litopenaeus vannamei</name>
    <dbReference type="NCBI Taxonomy" id="6689"/>
    <lineage>
        <taxon>Eukaryota</taxon>
        <taxon>Metazoa</taxon>
        <taxon>Ecdysozoa</taxon>
        <taxon>Arthropoda</taxon>
        <taxon>Crustacea</taxon>
        <taxon>Multicrustacea</taxon>
        <taxon>Malacostraca</taxon>
        <taxon>Eumalacostraca</taxon>
        <taxon>Eucarida</taxon>
        <taxon>Decapoda</taxon>
        <taxon>Dendrobranchiata</taxon>
        <taxon>Penaeoidea</taxon>
        <taxon>Penaeidae</taxon>
        <taxon>Penaeus</taxon>
    </lineage>
</organism>
<dbReference type="GO" id="GO:0006281">
    <property type="term" value="P:DNA repair"/>
    <property type="evidence" value="ECO:0007669"/>
    <property type="project" value="UniProtKB-KW"/>
</dbReference>
<dbReference type="PANTHER" id="PTHR28680:SF1">
    <property type="entry name" value="CENTROMERE PROTEIN X"/>
    <property type="match status" value="1"/>
</dbReference>
<dbReference type="GO" id="GO:0003677">
    <property type="term" value="F:DNA binding"/>
    <property type="evidence" value="ECO:0007669"/>
    <property type="project" value="UniProtKB-KW"/>
</dbReference>
<reference evidence="9 10" key="1">
    <citation type="submission" date="2018-04" db="EMBL/GenBank/DDBJ databases">
        <authorList>
            <person name="Zhang X."/>
            <person name="Yuan J."/>
            <person name="Li F."/>
            <person name="Xiang J."/>
        </authorList>
    </citation>
    <scope>NUCLEOTIDE SEQUENCE [LARGE SCALE GENOMIC DNA]</scope>
    <source>
        <tissue evidence="9">Muscle</tissue>
    </source>
</reference>
<dbReference type="Pfam" id="PF09415">
    <property type="entry name" value="CENP-X"/>
    <property type="match status" value="1"/>
</dbReference>
<dbReference type="Gene3D" id="6.10.130.30">
    <property type="match status" value="1"/>
</dbReference>
<evidence type="ECO:0000256" key="1">
    <source>
        <dbReference type="ARBA" id="ARBA00004123"/>
    </source>
</evidence>
<comment type="similarity">
    <text evidence="2">Belongs to the CENP-X/MHF2 family.</text>
</comment>
<proteinExistence type="inferred from homology"/>
<evidence type="ECO:0000256" key="5">
    <source>
        <dbReference type="ARBA" id="ARBA00023125"/>
    </source>
</evidence>
<evidence type="ECO:0000256" key="4">
    <source>
        <dbReference type="ARBA" id="ARBA00022763"/>
    </source>
</evidence>
<dbReference type="PANTHER" id="PTHR28680">
    <property type="entry name" value="CENTROMERE PROTEIN X"/>
    <property type="match status" value="1"/>
</dbReference>
<keyword evidence="5" id="KW-0238">DNA-binding</keyword>
<dbReference type="GO" id="GO:0046982">
    <property type="term" value="F:protein heterodimerization activity"/>
    <property type="evidence" value="ECO:0007669"/>
    <property type="project" value="InterPro"/>
</dbReference>
<evidence type="ECO:0000256" key="6">
    <source>
        <dbReference type="ARBA" id="ARBA00023204"/>
    </source>
</evidence>
<dbReference type="SUPFAM" id="SSF47113">
    <property type="entry name" value="Histone-fold"/>
    <property type="match status" value="1"/>
</dbReference>
<protein>
    <recommendedName>
        <fullName evidence="3">Centromere protein X</fullName>
    </recommendedName>
</protein>
<evidence type="ECO:0000256" key="8">
    <source>
        <dbReference type="ARBA" id="ARBA00047146"/>
    </source>
</evidence>
<gene>
    <name evidence="9" type="ORF">C7M84_000470</name>
</gene>
<keyword evidence="10" id="KW-1185">Reference proteome</keyword>
<keyword evidence="7" id="KW-0539">Nucleus</keyword>
<dbReference type="GO" id="GO:0031297">
    <property type="term" value="P:replication fork processing"/>
    <property type="evidence" value="ECO:0007669"/>
    <property type="project" value="TreeGrafter"/>
</dbReference>